<dbReference type="AlphaFoldDB" id="A0A8I6S0Y7"/>
<name>A0A8I6S0Y7_CIMLE</name>
<dbReference type="EnsemblMetazoa" id="XM_014395962.2">
    <property type="protein sequence ID" value="XP_014251448.1"/>
    <property type="gene ID" value="LOC106667783"/>
</dbReference>
<feature type="compositionally biased region" description="Acidic residues" evidence="1">
    <location>
        <begin position="79"/>
        <end position="92"/>
    </location>
</feature>
<dbReference type="GeneID" id="106667783"/>
<feature type="compositionally biased region" description="Basic residues" evidence="1">
    <location>
        <begin position="10"/>
        <end position="21"/>
    </location>
</feature>
<dbReference type="RefSeq" id="XP_014251448.1">
    <property type="nucleotide sequence ID" value="XM_014395962.2"/>
</dbReference>
<dbReference type="Proteomes" id="UP000494040">
    <property type="component" value="Unassembled WGS sequence"/>
</dbReference>
<evidence type="ECO:0000313" key="3">
    <source>
        <dbReference type="Proteomes" id="UP000494040"/>
    </source>
</evidence>
<organism evidence="2 3">
    <name type="scientific">Cimex lectularius</name>
    <name type="common">Bed bug</name>
    <name type="synonym">Acanthia lectularia</name>
    <dbReference type="NCBI Taxonomy" id="79782"/>
    <lineage>
        <taxon>Eukaryota</taxon>
        <taxon>Metazoa</taxon>
        <taxon>Ecdysozoa</taxon>
        <taxon>Arthropoda</taxon>
        <taxon>Hexapoda</taxon>
        <taxon>Insecta</taxon>
        <taxon>Pterygota</taxon>
        <taxon>Neoptera</taxon>
        <taxon>Paraneoptera</taxon>
        <taxon>Hemiptera</taxon>
        <taxon>Heteroptera</taxon>
        <taxon>Panheteroptera</taxon>
        <taxon>Cimicomorpha</taxon>
        <taxon>Cimicidae</taxon>
        <taxon>Cimex</taxon>
    </lineage>
</organism>
<dbReference type="KEGG" id="clec:106667783"/>
<feature type="region of interest" description="Disordered" evidence="1">
    <location>
        <begin position="1"/>
        <end position="54"/>
    </location>
</feature>
<accession>A0A8I6S0Y7</accession>
<evidence type="ECO:0000313" key="2">
    <source>
        <dbReference type="EnsemblMetazoa" id="XP_014251448.1"/>
    </source>
</evidence>
<protein>
    <submittedName>
        <fullName evidence="2">Uncharacterized protein</fullName>
    </submittedName>
</protein>
<proteinExistence type="predicted"/>
<sequence length="233" mass="25397">MPTKEDTKAKKASGKSSHHCICHKDAKKEKKSQKSKQINHSSQQGASKGMKQRSPFCAGFHYNTRKFSYSLSSSSSESESSEEESSSDEDEQPAMQYVPQMLMDPNIYSYYGQGPPMVGPLMVGPMAGSDMGPAVGPLMGGQPMACPSMGYSMGPSMGYYPPAQIYYQPPPMNWPPVPMMQQDLRPCPFGPQVELTVGGPPGYAGNPYASSVKNVDSRYAFNVEPIQEARKAQ</sequence>
<evidence type="ECO:0000256" key="1">
    <source>
        <dbReference type="SAM" id="MobiDB-lite"/>
    </source>
</evidence>
<reference evidence="2" key="1">
    <citation type="submission" date="2022-01" db="UniProtKB">
        <authorList>
            <consortium name="EnsemblMetazoa"/>
        </authorList>
    </citation>
    <scope>IDENTIFICATION</scope>
</reference>
<feature type="region of interest" description="Disordered" evidence="1">
    <location>
        <begin position="69"/>
        <end position="92"/>
    </location>
</feature>
<keyword evidence="3" id="KW-1185">Reference proteome</keyword>